<comment type="caution">
    <text evidence="1">The sequence shown here is derived from an EMBL/GenBank/DDBJ whole genome shotgun (WGS) entry which is preliminary data.</text>
</comment>
<organism evidence="1 2">
    <name type="scientific">Naganishia adeliensis</name>
    <dbReference type="NCBI Taxonomy" id="92952"/>
    <lineage>
        <taxon>Eukaryota</taxon>
        <taxon>Fungi</taxon>
        <taxon>Dikarya</taxon>
        <taxon>Basidiomycota</taxon>
        <taxon>Agaricomycotina</taxon>
        <taxon>Tremellomycetes</taxon>
        <taxon>Filobasidiales</taxon>
        <taxon>Filobasidiaceae</taxon>
        <taxon>Naganishia</taxon>
    </lineage>
</organism>
<name>A0ACC2WD71_9TREE</name>
<evidence type="ECO:0000313" key="1">
    <source>
        <dbReference type="EMBL" id="KAJ9108497.1"/>
    </source>
</evidence>
<accession>A0ACC2WD71</accession>
<proteinExistence type="predicted"/>
<keyword evidence="2" id="KW-1185">Reference proteome</keyword>
<gene>
    <name evidence="1" type="ORF">QFC20_003403</name>
</gene>
<evidence type="ECO:0000313" key="2">
    <source>
        <dbReference type="Proteomes" id="UP001230649"/>
    </source>
</evidence>
<sequence>MFLPRQNVAASKNNESSPLSAVGSSPPDNSLLGLSRSIHPQAFFEGFRCTIVYSLGFQTEAEQRSTAATVFTAISQEEKLTLESNGKIILSDGKTIESQQTTMSGVQGYRKLGGRLVGAAALKIGIRKNVKRAIKLFEATGVSKPTLQLGFVALAFLTVSWLAWRGWISSIAYMLFGAMIWRSLPSRSKYSQSFRAKKDGETCSTAVFLGSGGHTGEAIQLLSALDATRYTPRTYIFCTGDSISLTKATSLENELRSKSSLNISSGKTNIDSPASYRLMELPRARRVAQSYFSAIGTTAYSLLVTFWKLAVEPIVKGDLKQIPDLLIVNGPGTCVVVVLVYKLLKLLGHRSPQIIYVESFARVNSLSLSGKILKNVVDEFIVQWPVEGYVDGQDDVSNGMASKVQDSKLQYQGWLI</sequence>
<protein>
    <submittedName>
        <fullName evidence="1">Uncharacterized protein</fullName>
    </submittedName>
</protein>
<reference evidence="1" key="1">
    <citation type="submission" date="2023-04" db="EMBL/GenBank/DDBJ databases">
        <title>Draft Genome sequencing of Naganishia species isolated from polar environments using Oxford Nanopore Technology.</title>
        <authorList>
            <person name="Leo P."/>
            <person name="Venkateswaran K."/>
        </authorList>
    </citation>
    <scope>NUCLEOTIDE SEQUENCE</scope>
    <source>
        <strain evidence="1">MNA-CCFEE 5262</strain>
    </source>
</reference>
<dbReference type="Proteomes" id="UP001230649">
    <property type="component" value="Unassembled WGS sequence"/>
</dbReference>
<dbReference type="EMBL" id="JASBWS010000031">
    <property type="protein sequence ID" value="KAJ9108497.1"/>
    <property type="molecule type" value="Genomic_DNA"/>
</dbReference>